<evidence type="ECO:0000256" key="1">
    <source>
        <dbReference type="PROSITE-ProRule" id="PRU00169"/>
    </source>
</evidence>
<dbReference type="EMBL" id="PVBU01000001">
    <property type="protein sequence ID" value="PQV43823.1"/>
    <property type="molecule type" value="Genomic_DNA"/>
</dbReference>
<dbReference type="AlphaFoldDB" id="A0A285EYS5"/>
<comment type="caution">
    <text evidence="1">Lacks conserved residue(s) required for the propagation of feature annotation.</text>
</comment>
<proteinExistence type="predicted"/>
<dbReference type="Proteomes" id="UP000273978">
    <property type="component" value="Unassembled WGS sequence"/>
</dbReference>
<keyword evidence="8" id="KW-1185">Reference proteome</keyword>
<feature type="domain" description="Response regulatory" evidence="3">
    <location>
        <begin position="34"/>
        <end position="83"/>
    </location>
</feature>
<dbReference type="EMBL" id="OBDR01000002">
    <property type="protein sequence ID" value="SNY03584.1"/>
    <property type="molecule type" value="Genomic_DNA"/>
</dbReference>
<reference evidence="6" key="1">
    <citation type="submission" date="2017-09" db="EMBL/GenBank/DDBJ databases">
        <authorList>
            <person name="Ehlers B."/>
            <person name="Leendertz F.H."/>
        </authorList>
    </citation>
    <scope>NUCLEOTIDE SEQUENCE [LARGE SCALE GENOMIC DNA]</scope>
    <source>
        <strain evidence="6">WG-1MB</strain>
    </source>
</reference>
<feature type="compositionally biased region" description="Basic and acidic residues" evidence="2">
    <location>
        <begin position="1"/>
        <end position="18"/>
    </location>
</feature>
<evidence type="ECO:0000313" key="7">
    <source>
        <dbReference type="EMBL" id="TCL12800.1"/>
    </source>
</evidence>
<dbReference type="Proteomes" id="UP000295404">
    <property type="component" value="Unassembled WGS sequence"/>
</dbReference>
<organism evidence="6 8">
    <name type="scientific">Methanohalophilus euhalobius</name>
    <dbReference type="NCBI Taxonomy" id="51203"/>
    <lineage>
        <taxon>Archaea</taxon>
        <taxon>Methanobacteriati</taxon>
        <taxon>Methanobacteriota</taxon>
        <taxon>Stenosarchaea group</taxon>
        <taxon>Methanomicrobia</taxon>
        <taxon>Methanosarcinales</taxon>
        <taxon>Methanosarcinaceae</taxon>
        <taxon>Methanohalophilus</taxon>
    </lineage>
</organism>
<reference evidence="4 9" key="3">
    <citation type="submission" date="2018-02" db="EMBL/GenBank/DDBJ databases">
        <title>Subsurface microbial communities from deep shales in Ohio and West Virginia, USA.</title>
        <authorList>
            <person name="Wrighton K."/>
        </authorList>
    </citation>
    <scope>NUCLEOTIDE SEQUENCE [LARGE SCALE GENOMIC DNA]</scope>
    <source>
        <strain evidence="4 9">DSM 10369</strain>
        <strain evidence="7 11">WG1_MB</strain>
    </source>
</reference>
<dbReference type="SUPFAM" id="SSF52172">
    <property type="entry name" value="CheY-like"/>
    <property type="match status" value="1"/>
</dbReference>
<dbReference type="Proteomes" id="UP000217726">
    <property type="component" value="Unassembled WGS sequence"/>
</dbReference>
<dbReference type="EMBL" id="SMMS01000001">
    <property type="protein sequence ID" value="TCL12800.1"/>
    <property type="molecule type" value="Genomic_DNA"/>
</dbReference>
<evidence type="ECO:0000313" key="8">
    <source>
        <dbReference type="Proteomes" id="UP000217726"/>
    </source>
</evidence>
<evidence type="ECO:0000256" key="2">
    <source>
        <dbReference type="SAM" id="MobiDB-lite"/>
    </source>
</evidence>
<evidence type="ECO:0000313" key="5">
    <source>
        <dbReference type="EMBL" id="RNI12805.1"/>
    </source>
</evidence>
<dbReference type="Proteomes" id="UP000251060">
    <property type="component" value="Unassembled WGS sequence"/>
</dbReference>
<evidence type="ECO:0000259" key="3">
    <source>
        <dbReference type="PROSITE" id="PS50110"/>
    </source>
</evidence>
<dbReference type="EMBL" id="RJJF01000001">
    <property type="protein sequence ID" value="RNI12805.1"/>
    <property type="molecule type" value="Genomic_DNA"/>
</dbReference>
<dbReference type="InterPro" id="IPR011006">
    <property type="entry name" value="CheY-like_superfamily"/>
</dbReference>
<accession>A0A285EYS5</accession>
<protein>
    <recommendedName>
        <fullName evidence="3">Response regulatory domain-containing protein</fullName>
    </recommendedName>
</protein>
<dbReference type="InterPro" id="IPR001789">
    <property type="entry name" value="Sig_transdc_resp-reg_receiver"/>
</dbReference>
<sequence length="83" mass="9185">MIPEDKVEKKLPEPKVDEESFVATPHNPKGDDPLVVVAEDDPKSRELMLAMLSSKGYHAIGVERGDQVIKISRNSNHLPSPLI</sequence>
<dbReference type="PROSITE" id="PS50110">
    <property type="entry name" value="RESPONSE_REGULATORY"/>
    <property type="match status" value="1"/>
</dbReference>
<dbReference type="GO" id="GO:0000160">
    <property type="term" value="P:phosphorelay signal transduction system"/>
    <property type="evidence" value="ECO:0007669"/>
    <property type="project" value="InterPro"/>
</dbReference>
<evidence type="ECO:0000313" key="11">
    <source>
        <dbReference type="Proteomes" id="UP000295404"/>
    </source>
</evidence>
<evidence type="ECO:0000313" key="10">
    <source>
        <dbReference type="Proteomes" id="UP000273978"/>
    </source>
</evidence>
<dbReference type="RefSeq" id="WP_096711691.1">
    <property type="nucleotide sequence ID" value="NZ_OBDR01000002.1"/>
</dbReference>
<reference evidence="5 10" key="4">
    <citation type="submission" date="2018-10" db="EMBL/GenBank/DDBJ databases">
        <title>Cultivation of a novel Methanohalophilus strain from Kebrit Deep of the Red Sea and a genomic comparison of members of the genus Methanohalophilus.</title>
        <authorList>
            <person name="Guan Y."/>
            <person name="Ngugi D.K."/>
            <person name="Stingl U."/>
        </authorList>
    </citation>
    <scope>NUCLEOTIDE SEQUENCE [LARGE SCALE GENOMIC DNA]</scope>
    <source>
        <strain evidence="5 10">DSM 10369</strain>
    </source>
</reference>
<gene>
    <name evidence="4" type="ORF">B0H22_101245</name>
    <name evidence="7" type="ORF">C7960_2077</name>
    <name evidence="5" type="ORF">EDD83_01400</name>
    <name evidence="6" type="ORF">SAMN06295989_10284</name>
</gene>
<reference evidence="8" key="2">
    <citation type="submission" date="2017-09" db="EMBL/GenBank/DDBJ databases">
        <authorList>
            <person name="Varghese N."/>
            <person name="Submissions S."/>
        </authorList>
    </citation>
    <scope>NUCLEOTIDE SEQUENCE [LARGE SCALE GENOMIC DNA]</scope>
    <source>
        <strain evidence="8">WG-1MB</strain>
    </source>
</reference>
<evidence type="ECO:0000313" key="9">
    <source>
        <dbReference type="Proteomes" id="UP000251060"/>
    </source>
</evidence>
<evidence type="ECO:0000313" key="6">
    <source>
        <dbReference type="EMBL" id="SNY03584.1"/>
    </source>
</evidence>
<name>A0A285EYS5_9EURY</name>
<feature type="region of interest" description="Disordered" evidence="2">
    <location>
        <begin position="1"/>
        <end position="35"/>
    </location>
</feature>
<evidence type="ECO:0000313" key="4">
    <source>
        <dbReference type="EMBL" id="PQV43823.1"/>
    </source>
</evidence>